<protein>
    <submittedName>
        <fullName evidence="6">LysR family transcriptional regulator</fullName>
    </submittedName>
</protein>
<dbReference type="Pfam" id="PF03466">
    <property type="entry name" value="LysR_substrate"/>
    <property type="match status" value="1"/>
</dbReference>
<dbReference type="InterPro" id="IPR036388">
    <property type="entry name" value="WH-like_DNA-bd_sf"/>
</dbReference>
<dbReference type="InterPro" id="IPR000847">
    <property type="entry name" value="LysR_HTH_N"/>
</dbReference>
<dbReference type="Gene3D" id="3.40.190.290">
    <property type="match status" value="1"/>
</dbReference>
<dbReference type="GO" id="GO:0043565">
    <property type="term" value="F:sequence-specific DNA binding"/>
    <property type="evidence" value="ECO:0007669"/>
    <property type="project" value="TreeGrafter"/>
</dbReference>
<dbReference type="InterPro" id="IPR036390">
    <property type="entry name" value="WH_DNA-bd_sf"/>
</dbReference>
<evidence type="ECO:0000259" key="5">
    <source>
        <dbReference type="PROSITE" id="PS50931"/>
    </source>
</evidence>
<keyword evidence="7" id="KW-1185">Reference proteome</keyword>
<feature type="domain" description="HTH lysR-type" evidence="5">
    <location>
        <begin position="5"/>
        <end position="62"/>
    </location>
</feature>
<reference evidence="6 7" key="1">
    <citation type="submission" date="2017-09" db="EMBL/GenBank/DDBJ databases">
        <title>Biodiversity and function of Thalassospira species in the particle-attached aromatic-hydrocarbon-degrading consortia from the surface seawater of the China South Sea.</title>
        <authorList>
            <person name="Dong C."/>
            <person name="Lai Q."/>
            <person name="Shao Z."/>
        </authorList>
    </citation>
    <scope>NUCLEOTIDE SEQUENCE [LARGE SCALE GENOMIC DNA]</scope>
    <source>
        <strain evidence="6 7">139Z-12</strain>
    </source>
</reference>
<name>A0A2N3L3Z4_9PROT</name>
<dbReference type="PANTHER" id="PTHR30537:SF3">
    <property type="entry name" value="TRANSCRIPTIONAL REGULATORY PROTEIN"/>
    <property type="match status" value="1"/>
</dbReference>
<dbReference type="GO" id="GO:0003700">
    <property type="term" value="F:DNA-binding transcription factor activity"/>
    <property type="evidence" value="ECO:0007669"/>
    <property type="project" value="InterPro"/>
</dbReference>
<dbReference type="PROSITE" id="PS50931">
    <property type="entry name" value="HTH_LYSR"/>
    <property type="match status" value="1"/>
</dbReference>
<dbReference type="AlphaFoldDB" id="A0A2N3L3Z4"/>
<keyword evidence="2" id="KW-0805">Transcription regulation</keyword>
<dbReference type="PANTHER" id="PTHR30537">
    <property type="entry name" value="HTH-TYPE TRANSCRIPTIONAL REGULATOR"/>
    <property type="match status" value="1"/>
</dbReference>
<comment type="caution">
    <text evidence="6">The sequence shown here is derived from an EMBL/GenBank/DDBJ whole genome shotgun (WGS) entry which is preliminary data.</text>
</comment>
<dbReference type="SUPFAM" id="SSF46785">
    <property type="entry name" value="Winged helix' DNA-binding domain"/>
    <property type="match status" value="1"/>
</dbReference>
<dbReference type="GO" id="GO:0006351">
    <property type="term" value="P:DNA-templated transcription"/>
    <property type="evidence" value="ECO:0007669"/>
    <property type="project" value="TreeGrafter"/>
</dbReference>
<dbReference type="InterPro" id="IPR005119">
    <property type="entry name" value="LysR_subst-bd"/>
</dbReference>
<dbReference type="RefSeq" id="WP_101303914.1">
    <property type="nucleotide sequence ID" value="NZ_NXGX01000006.1"/>
</dbReference>
<dbReference type="Proteomes" id="UP000233332">
    <property type="component" value="Unassembled WGS sequence"/>
</dbReference>
<comment type="similarity">
    <text evidence="1">Belongs to the LysR transcriptional regulatory family.</text>
</comment>
<proteinExistence type="inferred from homology"/>
<dbReference type="InterPro" id="IPR058163">
    <property type="entry name" value="LysR-type_TF_proteobact-type"/>
</dbReference>
<dbReference type="Gene3D" id="1.10.10.10">
    <property type="entry name" value="Winged helix-like DNA-binding domain superfamily/Winged helix DNA-binding domain"/>
    <property type="match status" value="1"/>
</dbReference>
<sequence length="290" mass="32198">MADMLEWDDLKLVLAVARARSVTQAAKQTGLHHSTLFRRMADIETRLGAKLFERQQGDYQPTPSGLAAVETAEKLEDEMAVLARKLAGKDIRPSGVVRLTTTDTLLHGVLATDLAAFCEAYGEITLHVTTDNRFYDLNRHDADVAIRPINHPNENLFGRQIGLIRSVICGSDQYPDPMAGPWITCDETLAHIAAARWRDQNFANQHVALRSNSLLNVARLVDGGGGLAVLPVFLAKAFGNIRILTDPIDGLDNDLWMLIHRDLQTVPRIRAFNDFMFPRLKAHNAVFVGQ</sequence>
<dbReference type="EMBL" id="NXGX01000006">
    <property type="protein sequence ID" value="PKR57559.1"/>
    <property type="molecule type" value="Genomic_DNA"/>
</dbReference>
<gene>
    <name evidence="6" type="ORF">COO92_16605</name>
</gene>
<dbReference type="SUPFAM" id="SSF53850">
    <property type="entry name" value="Periplasmic binding protein-like II"/>
    <property type="match status" value="1"/>
</dbReference>
<evidence type="ECO:0000313" key="7">
    <source>
        <dbReference type="Proteomes" id="UP000233332"/>
    </source>
</evidence>
<evidence type="ECO:0000313" key="6">
    <source>
        <dbReference type="EMBL" id="PKR57559.1"/>
    </source>
</evidence>
<evidence type="ECO:0000256" key="3">
    <source>
        <dbReference type="ARBA" id="ARBA00023125"/>
    </source>
</evidence>
<keyword evidence="4" id="KW-0804">Transcription</keyword>
<organism evidence="6 7">
    <name type="scientific">Thalassospira lohafexi</name>
    <dbReference type="NCBI Taxonomy" id="744227"/>
    <lineage>
        <taxon>Bacteria</taxon>
        <taxon>Pseudomonadati</taxon>
        <taxon>Pseudomonadota</taxon>
        <taxon>Alphaproteobacteria</taxon>
        <taxon>Rhodospirillales</taxon>
        <taxon>Thalassospiraceae</taxon>
        <taxon>Thalassospira</taxon>
    </lineage>
</organism>
<evidence type="ECO:0000256" key="4">
    <source>
        <dbReference type="ARBA" id="ARBA00023163"/>
    </source>
</evidence>
<accession>A0A2N3L3Z4</accession>
<evidence type="ECO:0000256" key="1">
    <source>
        <dbReference type="ARBA" id="ARBA00009437"/>
    </source>
</evidence>
<evidence type="ECO:0000256" key="2">
    <source>
        <dbReference type="ARBA" id="ARBA00023015"/>
    </source>
</evidence>
<dbReference type="Pfam" id="PF00126">
    <property type="entry name" value="HTH_1"/>
    <property type="match status" value="1"/>
</dbReference>
<keyword evidence="3" id="KW-0238">DNA-binding</keyword>